<accession>A0A1Q9D782</accession>
<evidence type="ECO:0000256" key="1">
    <source>
        <dbReference type="SAM" id="Phobius"/>
    </source>
</evidence>
<dbReference type="AlphaFoldDB" id="A0A1Q9D782"/>
<dbReference type="Pfam" id="PF06916">
    <property type="entry name" value="FAM210A-B_dom"/>
    <property type="match status" value="1"/>
</dbReference>
<protein>
    <submittedName>
        <fullName evidence="3">Protein FAM210B</fullName>
    </submittedName>
</protein>
<dbReference type="InterPro" id="IPR045866">
    <property type="entry name" value="FAM210A/B-like"/>
</dbReference>
<dbReference type="PANTHER" id="PTHR21377">
    <property type="entry name" value="PROTEIN FAM210B, MITOCHONDRIAL"/>
    <property type="match status" value="1"/>
</dbReference>
<evidence type="ECO:0000313" key="3">
    <source>
        <dbReference type="EMBL" id="OLP90976.1"/>
    </source>
</evidence>
<keyword evidence="1" id="KW-0812">Transmembrane</keyword>
<keyword evidence="4" id="KW-1185">Reference proteome</keyword>
<proteinExistence type="predicted"/>
<dbReference type="Proteomes" id="UP000186817">
    <property type="component" value="Unassembled WGS sequence"/>
</dbReference>
<feature type="transmembrane region" description="Helical" evidence="1">
    <location>
        <begin position="25"/>
        <end position="48"/>
    </location>
</feature>
<gene>
    <name evidence="3" type="primary">FAM210B</name>
    <name evidence="3" type="ORF">AK812_SmicGene27391</name>
</gene>
<dbReference type="GO" id="GO:0005739">
    <property type="term" value="C:mitochondrion"/>
    <property type="evidence" value="ECO:0007669"/>
    <property type="project" value="TreeGrafter"/>
</dbReference>
<name>A0A1Q9D782_SYMMI</name>
<keyword evidence="1" id="KW-1133">Transmembrane helix</keyword>
<dbReference type="OrthoDB" id="426386at2759"/>
<keyword evidence="1" id="KW-0472">Membrane</keyword>
<dbReference type="EMBL" id="LSRX01000685">
    <property type="protein sequence ID" value="OLP90976.1"/>
    <property type="molecule type" value="Genomic_DNA"/>
</dbReference>
<evidence type="ECO:0000259" key="2">
    <source>
        <dbReference type="Pfam" id="PF06916"/>
    </source>
</evidence>
<comment type="caution">
    <text evidence="3">The sequence shown here is derived from an EMBL/GenBank/DDBJ whole genome shotgun (WGS) entry which is preliminary data.</text>
</comment>
<organism evidence="3 4">
    <name type="scientific">Symbiodinium microadriaticum</name>
    <name type="common">Dinoflagellate</name>
    <name type="synonym">Zooxanthella microadriatica</name>
    <dbReference type="NCBI Taxonomy" id="2951"/>
    <lineage>
        <taxon>Eukaryota</taxon>
        <taxon>Sar</taxon>
        <taxon>Alveolata</taxon>
        <taxon>Dinophyceae</taxon>
        <taxon>Suessiales</taxon>
        <taxon>Symbiodiniaceae</taxon>
        <taxon>Symbiodinium</taxon>
    </lineage>
</organism>
<dbReference type="PANTHER" id="PTHR21377:SF0">
    <property type="entry name" value="PROTEIN FAM210B, MITOCHONDRIAL"/>
    <property type="match status" value="1"/>
</dbReference>
<dbReference type="InterPro" id="IPR009688">
    <property type="entry name" value="FAM210A/B-like_dom"/>
</dbReference>
<sequence length="116" mass="12681">MPLPAARNGSAGRVSQRLQDTLLRYGQVGLVVHFCLSGISIFSCYLAVRHQLPMDRLLEFVGKTPDTNDSGTDALNAGSSLFMAFVIHKALMPLRVPVTVAVTPLASRVWSHFSKR</sequence>
<feature type="domain" description="DUF1279" evidence="2">
    <location>
        <begin position="16"/>
        <end position="105"/>
    </location>
</feature>
<reference evidence="3 4" key="1">
    <citation type="submission" date="2016-02" db="EMBL/GenBank/DDBJ databases">
        <title>Genome analysis of coral dinoflagellate symbionts highlights evolutionary adaptations to a symbiotic lifestyle.</title>
        <authorList>
            <person name="Aranda M."/>
            <person name="Li Y."/>
            <person name="Liew Y.J."/>
            <person name="Baumgarten S."/>
            <person name="Simakov O."/>
            <person name="Wilson M."/>
            <person name="Piel J."/>
            <person name="Ashoor H."/>
            <person name="Bougouffa S."/>
            <person name="Bajic V.B."/>
            <person name="Ryu T."/>
            <person name="Ravasi T."/>
            <person name="Bayer T."/>
            <person name="Micklem G."/>
            <person name="Kim H."/>
            <person name="Bhak J."/>
            <person name="Lajeunesse T.C."/>
            <person name="Voolstra C.R."/>
        </authorList>
    </citation>
    <scope>NUCLEOTIDE SEQUENCE [LARGE SCALE GENOMIC DNA]</scope>
    <source>
        <strain evidence="3 4">CCMP2467</strain>
    </source>
</reference>
<dbReference type="OMA" id="FDKWHLP"/>
<evidence type="ECO:0000313" key="4">
    <source>
        <dbReference type="Proteomes" id="UP000186817"/>
    </source>
</evidence>